<dbReference type="GO" id="GO:0048211">
    <property type="term" value="P:Golgi vesicle docking"/>
    <property type="evidence" value="ECO:0007669"/>
    <property type="project" value="TreeGrafter"/>
</dbReference>
<feature type="compositionally biased region" description="Acidic residues" evidence="2">
    <location>
        <begin position="295"/>
        <end position="319"/>
    </location>
</feature>
<dbReference type="GO" id="GO:0005795">
    <property type="term" value="C:Golgi stack"/>
    <property type="evidence" value="ECO:0007669"/>
    <property type="project" value="TreeGrafter"/>
</dbReference>
<dbReference type="PANTHER" id="PTHR10013:SF0">
    <property type="entry name" value="GENERAL VESICULAR TRANSPORT FACTOR P115"/>
    <property type="match status" value="1"/>
</dbReference>
<proteinExistence type="predicted"/>
<reference evidence="4" key="1">
    <citation type="submission" date="2020-03" db="EMBL/GenBank/DDBJ databases">
        <title>Studies in the Genomics of Life Span.</title>
        <authorList>
            <person name="Glass D."/>
        </authorList>
    </citation>
    <scope>NUCLEOTIDE SEQUENCE</scope>
    <source>
        <strain evidence="4">LTLLF</strain>
        <tissue evidence="4">Muscle</tissue>
    </source>
</reference>
<sequence>MVSPVELCLKPLDDVWLCTYIQDLQLEELKQQVSTLKCQNEQLQTAVTQQASQIQQHKDQYNLLKVQLGKDNHHQGSHGDGAQVNGIQPEEISRLREEVEELKSQQGLLQSQLAEKDSLIENLKSSQVSAGNEQASAAASPRDSEQVVELKQELTALKSQLNSQSLEMTRLQAENRELLQRAEALAKSAPVEGESENVATAKTTDVEGRLSALLQETKELKNEIKALSEEKTAIKMQLDSSNSTIAILQMEKDKLDIEVTDSKKEQDDLLVLLADQDQKILSLKSKLKILGHPVEEEDESGDQDDDDDETDDGDKDQDI</sequence>
<dbReference type="GO" id="GO:0045056">
    <property type="term" value="P:transcytosis"/>
    <property type="evidence" value="ECO:0007669"/>
    <property type="project" value="TreeGrafter"/>
</dbReference>
<dbReference type="InterPro" id="IPR006955">
    <property type="entry name" value="Uso1_p115_C"/>
</dbReference>
<dbReference type="GO" id="GO:0005783">
    <property type="term" value="C:endoplasmic reticulum"/>
    <property type="evidence" value="ECO:0007669"/>
    <property type="project" value="TreeGrafter"/>
</dbReference>
<dbReference type="GO" id="GO:0012507">
    <property type="term" value="C:ER to Golgi transport vesicle membrane"/>
    <property type="evidence" value="ECO:0007669"/>
    <property type="project" value="TreeGrafter"/>
</dbReference>
<feature type="domain" description="Uso1/p115-like vesicle tethering protein C-terminal" evidence="3">
    <location>
        <begin position="148"/>
        <end position="309"/>
    </location>
</feature>
<feature type="coiled-coil region" evidence="1">
    <location>
        <begin position="147"/>
        <end position="265"/>
    </location>
</feature>
<feature type="compositionally biased region" description="Polar residues" evidence="2">
    <location>
        <begin position="125"/>
        <end position="137"/>
    </location>
</feature>
<feature type="region of interest" description="Disordered" evidence="2">
    <location>
        <begin position="125"/>
        <end position="144"/>
    </location>
</feature>
<name>A0A8J6GA51_MICOH</name>
<evidence type="ECO:0000313" key="5">
    <source>
        <dbReference type="Proteomes" id="UP000710432"/>
    </source>
</evidence>
<keyword evidence="1" id="KW-0175">Coiled coil</keyword>
<feature type="region of interest" description="Disordered" evidence="2">
    <location>
        <begin position="291"/>
        <end position="319"/>
    </location>
</feature>
<evidence type="ECO:0000256" key="2">
    <source>
        <dbReference type="SAM" id="MobiDB-lite"/>
    </source>
</evidence>
<feature type="coiled-coil region" evidence="1">
    <location>
        <begin position="26"/>
        <end position="60"/>
    </location>
</feature>
<comment type="caution">
    <text evidence="4">The sequence shown here is derived from an EMBL/GenBank/DDBJ whole genome shotgun (WGS) entry which is preliminary data.</text>
</comment>
<dbReference type="PANTHER" id="PTHR10013">
    <property type="entry name" value="GENERAL VESICULAR TRANSPORT FACTOR P115"/>
    <property type="match status" value="1"/>
</dbReference>
<organism evidence="4 5">
    <name type="scientific">Microtus ochrogaster</name>
    <name type="common">Prairie vole</name>
    <dbReference type="NCBI Taxonomy" id="79684"/>
    <lineage>
        <taxon>Eukaryota</taxon>
        <taxon>Metazoa</taxon>
        <taxon>Chordata</taxon>
        <taxon>Craniata</taxon>
        <taxon>Vertebrata</taxon>
        <taxon>Euteleostomi</taxon>
        <taxon>Mammalia</taxon>
        <taxon>Eutheria</taxon>
        <taxon>Euarchontoglires</taxon>
        <taxon>Glires</taxon>
        <taxon>Rodentia</taxon>
        <taxon>Myomorpha</taxon>
        <taxon>Muroidea</taxon>
        <taxon>Cricetidae</taxon>
        <taxon>Arvicolinae</taxon>
        <taxon>Microtus</taxon>
    </lineage>
</organism>
<dbReference type="AlphaFoldDB" id="A0A8J6GA51"/>
<dbReference type="GO" id="GO:0006888">
    <property type="term" value="P:endoplasmic reticulum to Golgi vesicle-mediated transport"/>
    <property type="evidence" value="ECO:0007669"/>
    <property type="project" value="TreeGrafter"/>
</dbReference>
<evidence type="ECO:0000256" key="1">
    <source>
        <dbReference type="SAM" id="Coils"/>
    </source>
</evidence>
<protein>
    <submittedName>
        <fullName evidence="4">General vesicular transport factor p115</fullName>
    </submittedName>
</protein>
<gene>
    <name evidence="4" type="ORF">LTLLF_170300</name>
</gene>
<dbReference type="GO" id="GO:0061025">
    <property type="term" value="P:membrane fusion"/>
    <property type="evidence" value="ECO:0007669"/>
    <property type="project" value="TreeGrafter"/>
</dbReference>
<dbReference type="Pfam" id="PF04871">
    <property type="entry name" value="Uso1_p115_C"/>
    <property type="match status" value="1"/>
</dbReference>
<dbReference type="InterPro" id="IPR024095">
    <property type="entry name" value="Vesicle_P115"/>
</dbReference>
<dbReference type="GO" id="GO:0006886">
    <property type="term" value="P:intracellular protein transport"/>
    <property type="evidence" value="ECO:0007669"/>
    <property type="project" value="InterPro"/>
</dbReference>
<evidence type="ECO:0000313" key="4">
    <source>
        <dbReference type="EMBL" id="KAH0507110.1"/>
    </source>
</evidence>
<dbReference type="Proteomes" id="UP000710432">
    <property type="component" value="Unassembled WGS sequence"/>
</dbReference>
<evidence type="ECO:0000259" key="3">
    <source>
        <dbReference type="Pfam" id="PF04871"/>
    </source>
</evidence>
<accession>A0A8J6GA51</accession>
<dbReference type="EMBL" id="JAATJU010023728">
    <property type="protein sequence ID" value="KAH0507110.1"/>
    <property type="molecule type" value="Genomic_DNA"/>
</dbReference>